<protein>
    <submittedName>
        <fullName evidence="2">Uncharacterized protein</fullName>
    </submittedName>
</protein>
<organism evidence="2 3">
    <name type="scientific">[Clostridium] methylpentosum DSM 5476</name>
    <dbReference type="NCBI Taxonomy" id="537013"/>
    <lineage>
        <taxon>Bacteria</taxon>
        <taxon>Bacillati</taxon>
        <taxon>Bacillota</taxon>
        <taxon>Clostridia</taxon>
        <taxon>Eubacteriales</taxon>
        <taxon>Oscillospiraceae</taxon>
        <taxon>Oscillospiraceae incertae sedis</taxon>
    </lineage>
</organism>
<feature type="compositionally biased region" description="Acidic residues" evidence="1">
    <location>
        <begin position="246"/>
        <end position="255"/>
    </location>
</feature>
<feature type="region of interest" description="Disordered" evidence="1">
    <location>
        <begin position="173"/>
        <end position="197"/>
    </location>
</feature>
<dbReference type="Proteomes" id="UP000003340">
    <property type="component" value="Unassembled WGS sequence"/>
</dbReference>
<name>C0EDQ9_9FIRM</name>
<feature type="compositionally biased region" description="Low complexity" evidence="1">
    <location>
        <begin position="30"/>
        <end position="40"/>
    </location>
</feature>
<evidence type="ECO:0000256" key="1">
    <source>
        <dbReference type="SAM" id="MobiDB-lite"/>
    </source>
</evidence>
<sequence>MDNSFDEQMERYKRQMLHFYKIGKQRSPEPEAVPAVASPPSSAPDPPAPPAASEQPANPPAQRTEPAPQPIEPQQMEQQETLEQEDLRDPEEIMEDLPRPEPERPQIDGITFEEAGNEALEEYLRQNPKIGFLKMQVFTARGAIPLQGAQVKISRRIGEQDHVFSSAITDRDGLIPPIPLPAPDRSLSEEPENQGEPVPFATYNIRTEYPGHVTVENFNVPIFDGIVSIQPVSMTPDTNGNMAPEEIYEQEPEDL</sequence>
<evidence type="ECO:0000313" key="2">
    <source>
        <dbReference type="EMBL" id="EEG30406.1"/>
    </source>
</evidence>
<reference evidence="2 3" key="1">
    <citation type="submission" date="2009-01" db="EMBL/GenBank/DDBJ databases">
        <authorList>
            <person name="Fulton L."/>
            <person name="Clifton S."/>
            <person name="Fulton B."/>
            <person name="Xu J."/>
            <person name="Minx P."/>
            <person name="Pepin K.H."/>
            <person name="Johnson M."/>
            <person name="Bhonagiri V."/>
            <person name="Nash W.E."/>
            <person name="Mardis E.R."/>
            <person name="Wilson R.K."/>
        </authorList>
    </citation>
    <scope>NUCLEOTIDE SEQUENCE [LARGE SCALE GENOMIC DNA]</scope>
    <source>
        <strain evidence="2 3">DSM 5476</strain>
    </source>
</reference>
<comment type="caution">
    <text evidence="2">The sequence shown here is derived from an EMBL/GenBank/DDBJ whole genome shotgun (WGS) entry which is preliminary data.</text>
</comment>
<accession>C0EDQ9</accession>
<feature type="compositionally biased region" description="Pro residues" evidence="1">
    <location>
        <begin position="41"/>
        <end position="50"/>
    </location>
</feature>
<feature type="compositionally biased region" description="Basic and acidic residues" evidence="1">
    <location>
        <begin position="85"/>
        <end position="106"/>
    </location>
</feature>
<reference evidence="2 3" key="2">
    <citation type="submission" date="2009-02" db="EMBL/GenBank/DDBJ databases">
        <title>Draft genome sequence of Clostridium methylpentosum (DSM 5476).</title>
        <authorList>
            <person name="Sudarsanam P."/>
            <person name="Ley R."/>
            <person name="Guruge J."/>
            <person name="Turnbaugh P.J."/>
            <person name="Mahowald M."/>
            <person name="Liep D."/>
            <person name="Gordon J."/>
        </authorList>
    </citation>
    <scope>NUCLEOTIDE SEQUENCE [LARGE SCALE GENOMIC DNA]</scope>
    <source>
        <strain evidence="2 3">DSM 5476</strain>
    </source>
</reference>
<dbReference type="STRING" id="537013.CLOSTMETH_01987"/>
<dbReference type="EMBL" id="ACEC01000065">
    <property type="protein sequence ID" value="EEG30406.1"/>
    <property type="molecule type" value="Genomic_DNA"/>
</dbReference>
<feature type="region of interest" description="Disordered" evidence="1">
    <location>
        <begin position="235"/>
        <end position="255"/>
    </location>
</feature>
<feature type="region of interest" description="Disordered" evidence="1">
    <location>
        <begin position="20"/>
        <end position="107"/>
    </location>
</feature>
<gene>
    <name evidence="2" type="ORF">CLOSTMETH_01987</name>
</gene>
<dbReference type="HOGENOM" id="CLU_1114303_0_0_9"/>
<dbReference type="AlphaFoldDB" id="C0EDQ9"/>
<dbReference type="eggNOG" id="ENOG5033AF6">
    <property type="taxonomic scope" value="Bacteria"/>
</dbReference>
<proteinExistence type="predicted"/>
<keyword evidence="3" id="KW-1185">Reference proteome</keyword>
<evidence type="ECO:0000313" key="3">
    <source>
        <dbReference type="Proteomes" id="UP000003340"/>
    </source>
</evidence>